<dbReference type="AlphaFoldDB" id="A0A563UES2"/>
<accession>A0A563UES2</accession>
<dbReference type="Pfam" id="PF04298">
    <property type="entry name" value="Zn_peptidase_2"/>
    <property type="match status" value="1"/>
</dbReference>
<keyword evidence="3" id="KW-1185">Reference proteome</keyword>
<gene>
    <name evidence="2" type="ORF">FPZ43_08090</name>
</gene>
<keyword evidence="1" id="KW-0812">Transmembrane</keyword>
<evidence type="ECO:0000313" key="3">
    <source>
        <dbReference type="Proteomes" id="UP000320042"/>
    </source>
</evidence>
<dbReference type="OrthoDB" id="9784298at2"/>
<dbReference type="InterPro" id="IPR007395">
    <property type="entry name" value="Zn_peptidase_2"/>
</dbReference>
<keyword evidence="1" id="KW-0472">Membrane</keyword>
<dbReference type="EMBL" id="VOEJ01000003">
    <property type="protein sequence ID" value="TWR29806.1"/>
    <property type="molecule type" value="Genomic_DNA"/>
</dbReference>
<protein>
    <submittedName>
        <fullName evidence="2">Zinc metallopeptidase</fullName>
    </submittedName>
</protein>
<evidence type="ECO:0000256" key="1">
    <source>
        <dbReference type="SAM" id="Phobius"/>
    </source>
</evidence>
<sequence>MISILMISYSSAWILMIAIAIISFFVQMRFRSKFKEYSEMPLLSGMSGKDVAEKMLRDNGIYDVRIISVDGQLTDHYNPADKTVNLSPDVYNSRSVAAAAVAAHECGHAVQHAKAYSWLTLRSTLVPVVNVASTLTQWTLMIGVMLLFFTHNPYVLAIGVAALALVTLFSFVTLPVEFDASNRALAWLNNNYSVMQTQDEHAQAKDALWWAAMTYVVAALGSLATLLYYASMLLGRRD</sequence>
<organism evidence="2 3">
    <name type="scientific">Mucilaginibacter pallidiroseus</name>
    <dbReference type="NCBI Taxonomy" id="2599295"/>
    <lineage>
        <taxon>Bacteria</taxon>
        <taxon>Pseudomonadati</taxon>
        <taxon>Bacteroidota</taxon>
        <taxon>Sphingobacteriia</taxon>
        <taxon>Sphingobacteriales</taxon>
        <taxon>Sphingobacteriaceae</taxon>
        <taxon>Mucilaginibacter</taxon>
    </lineage>
</organism>
<feature type="transmembrane region" description="Helical" evidence="1">
    <location>
        <begin position="154"/>
        <end position="174"/>
    </location>
</feature>
<reference evidence="2 3" key="1">
    <citation type="submission" date="2019-07" db="EMBL/GenBank/DDBJ databases">
        <authorList>
            <person name="Kim J."/>
        </authorList>
    </citation>
    <scope>NUCLEOTIDE SEQUENCE [LARGE SCALE GENOMIC DNA]</scope>
    <source>
        <strain evidence="3">dk17</strain>
    </source>
</reference>
<dbReference type="PANTHER" id="PTHR36434:SF1">
    <property type="entry name" value="MEMBRANE PROTEASE YUGP-RELATED"/>
    <property type="match status" value="1"/>
</dbReference>
<feature type="transmembrane region" description="Helical" evidence="1">
    <location>
        <begin position="6"/>
        <end position="26"/>
    </location>
</feature>
<name>A0A563UES2_9SPHI</name>
<feature type="transmembrane region" description="Helical" evidence="1">
    <location>
        <begin position="124"/>
        <end position="148"/>
    </location>
</feature>
<comment type="caution">
    <text evidence="2">The sequence shown here is derived from an EMBL/GenBank/DDBJ whole genome shotgun (WGS) entry which is preliminary data.</text>
</comment>
<dbReference type="Proteomes" id="UP000320042">
    <property type="component" value="Unassembled WGS sequence"/>
</dbReference>
<dbReference type="PANTHER" id="PTHR36434">
    <property type="entry name" value="MEMBRANE PROTEASE YUGP-RELATED"/>
    <property type="match status" value="1"/>
</dbReference>
<feature type="transmembrane region" description="Helical" evidence="1">
    <location>
        <begin position="207"/>
        <end position="230"/>
    </location>
</feature>
<evidence type="ECO:0000313" key="2">
    <source>
        <dbReference type="EMBL" id="TWR29806.1"/>
    </source>
</evidence>
<dbReference type="RefSeq" id="WP_146381362.1">
    <property type="nucleotide sequence ID" value="NZ_VOEJ01000003.1"/>
</dbReference>
<proteinExistence type="predicted"/>
<keyword evidence="1" id="KW-1133">Transmembrane helix</keyword>